<accession>A0A6C0L105</accession>
<protein>
    <recommendedName>
        <fullName evidence="4">Major capsid protein N-terminal domain-containing protein</fullName>
    </recommendedName>
</protein>
<dbReference type="InterPro" id="IPR007542">
    <property type="entry name" value="MCP_C"/>
</dbReference>
<dbReference type="InterPro" id="IPR038519">
    <property type="entry name" value="MCP_C_sf"/>
</dbReference>
<dbReference type="InterPro" id="IPR031654">
    <property type="entry name" value="Capsid_N"/>
</dbReference>
<dbReference type="Pfam" id="PF16903">
    <property type="entry name" value="Capsid_N"/>
    <property type="match status" value="1"/>
</dbReference>
<dbReference type="Gene3D" id="2.70.9.10">
    <property type="entry name" value="Adenovirus Type 2 Hexon, domain 4"/>
    <property type="match status" value="1"/>
</dbReference>
<reference evidence="3" key="1">
    <citation type="journal article" date="2020" name="Nature">
        <title>Giant virus diversity and host interactions through global metagenomics.</title>
        <authorList>
            <person name="Schulz F."/>
            <person name="Roux S."/>
            <person name="Paez-Espino D."/>
            <person name="Jungbluth S."/>
            <person name="Walsh D.A."/>
            <person name="Denef V.J."/>
            <person name="McMahon K.D."/>
            <person name="Konstantinidis K.T."/>
            <person name="Eloe-Fadrosh E.A."/>
            <person name="Kyrpides N.C."/>
            <person name="Woyke T."/>
        </authorList>
    </citation>
    <scope>NUCLEOTIDE SEQUENCE</scope>
    <source>
        <strain evidence="3">GVMAG-S-ERX555907-94</strain>
    </source>
</reference>
<evidence type="ECO:0000259" key="2">
    <source>
        <dbReference type="Pfam" id="PF16903"/>
    </source>
</evidence>
<proteinExistence type="predicted"/>
<evidence type="ECO:0000313" key="3">
    <source>
        <dbReference type="EMBL" id="QHU23499.1"/>
    </source>
</evidence>
<sequence>MGGGLIQLVAYGGQDIHLTGNPEFSYFKSVHRRHTNFAIECIEQHSISSITNKEFSANYEIGRHGDLLHKMHLEIELPEQDIRNVNTNGYCAYTNTTAYAFLKDVELIIGSESIDKHTGKWYDIHTELADIHSEEGYLINKNDIGTILTYKKPQRLKMFVPLKFWFCRDISQALPLIALQYHSVNVKFNFRSIKHIINTKQHVIEGVVQDISALHQESSNSDEPLPSKIKLWCNYIYLDSDERKRFAKSGHEYLIEQVQEISDNFKKRLHIPFNHSVKALYWVIQNKIANTAVNDYSKIDNSMNIKPITTEVPWVNRNDFLNYRTHTTNNPSYLNSIKKYEHFEQAKIIINGLDRTSLRDAIYYRTIQPHEVGYKIPEKNIYMYSFALKPNEFQPSGACNFSKIDSASLEFTGDLEPGYTISVYALNYNILRIMNGFGGLLYSS</sequence>
<dbReference type="SUPFAM" id="SSF49749">
    <property type="entry name" value="Group II dsDNA viruses VP"/>
    <property type="match status" value="2"/>
</dbReference>
<feature type="domain" description="Major capsid protein N-terminal" evidence="2">
    <location>
        <begin position="25"/>
        <end position="239"/>
    </location>
</feature>
<evidence type="ECO:0008006" key="4">
    <source>
        <dbReference type="Google" id="ProtNLM"/>
    </source>
</evidence>
<dbReference type="AlphaFoldDB" id="A0A6C0L105"/>
<dbReference type="GO" id="GO:0005198">
    <property type="term" value="F:structural molecule activity"/>
    <property type="evidence" value="ECO:0007669"/>
    <property type="project" value="InterPro"/>
</dbReference>
<name>A0A6C0L105_9ZZZZ</name>
<dbReference type="Pfam" id="PF04451">
    <property type="entry name" value="Capsid_NCLDV"/>
    <property type="match status" value="1"/>
</dbReference>
<organism evidence="3">
    <name type="scientific">viral metagenome</name>
    <dbReference type="NCBI Taxonomy" id="1070528"/>
    <lineage>
        <taxon>unclassified sequences</taxon>
        <taxon>metagenomes</taxon>
        <taxon>organismal metagenomes</taxon>
    </lineage>
</organism>
<feature type="domain" description="Major capsid protein C-terminal" evidence="1">
    <location>
        <begin position="242"/>
        <end position="439"/>
    </location>
</feature>
<dbReference type="InterPro" id="IPR016112">
    <property type="entry name" value="VP_dsDNA_II"/>
</dbReference>
<evidence type="ECO:0000259" key="1">
    <source>
        <dbReference type="Pfam" id="PF04451"/>
    </source>
</evidence>
<dbReference type="Gene3D" id="2.70.9.20">
    <property type="entry name" value="Major capsid protein Vp54"/>
    <property type="match status" value="1"/>
</dbReference>
<dbReference type="EMBL" id="MN741031">
    <property type="protein sequence ID" value="QHU23499.1"/>
    <property type="molecule type" value="Genomic_DNA"/>
</dbReference>